<evidence type="ECO:0008006" key="3">
    <source>
        <dbReference type="Google" id="ProtNLM"/>
    </source>
</evidence>
<evidence type="ECO:0000313" key="1">
    <source>
        <dbReference type="EMBL" id="BDQ38825.1"/>
    </source>
</evidence>
<dbReference type="Proteomes" id="UP001317742">
    <property type="component" value="Chromosome"/>
</dbReference>
<dbReference type="SUPFAM" id="SSF53850">
    <property type="entry name" value="Periplasmic binding protein-like II"/>
    <property type="match status" value="1"/>
</dbReference>
<evidence type="ECO:0000313" key="2">
    <source>
        <dbReference type="Proteomes" id="UP001317742"/>
    </source>
</evidence>
<organism evidence="1 2">
    <name type="scientific">Pseudodesulfovibrio nedwellii</name>
    <dbReference type="NCBI Taxonomy" id="2973072"/>
    <lineage>
        <taxon>Bacteria</taxon>
        <taxon>Pseudomonadati</taxon>
        <taxon>Thermodesulfobacteriota</taxon>
        <taxon>Desulfovibrionia</taxon>
        <taxon>Desulfovibrionales</taxon>
        <taxon>Desulfovibrionaceae</taxon>
    </lineage>
</organism>
<sequence>MALHGEVDGFFPASRTSERDVFATQSAPFNDHKLFWYVRKDYPHDPTAPTFPTEAKCACFRGTNAERWMENNGYTISYKAKDYPNLINVLLENRIDAILANNGSMDEIVRKQHAEDKILRIHLMDAPLGVYFTKDFLKKHQDFLEDFNQYTEECRIF</sequence>
<dbReference type="EMBL" id="AP026709">
    <property type="protein sequence ID" value="BDQ38825.1"/>
    <property type="molecule type" value="Genomic_DNA"/>
</dbReference>
<dbReference type="Gene3D" id="3.40.190.10">
    <property type="entry name" value="Periplasmic binding protein-like II"/>
    <property type="match status" value="2"/>
</dbReference>
<gene>
    <name evidence="1" type="ORF">SYK_31850</name>
</gene>
<name>A0ABN6SAG5_9BACT</name>
<proteinExistence type="predicted"/>
<protein>
    <recommendedName>
        <fullName evidence="3">Solute-binding protein family 3/N-terminal domain-containing protein</fullName>
    </recommendedName>
</protein>
<accession>A0ABN6SAG5</accession>
<keyword evidence="2" id="KW-1185">Reference proteome</keyword>
<reference evidence="1 2" key="1">
    <citation type="submission" date="2022-08" db="EMBL/GenBank/DDBJ databases">
        <title>Genome Sequence of the sulphate-reducing bacterium, Pseudodesulfovibrio sp. SYK.</title>
        <authorList>
            <person name="Kondo R."/>
            <person name="Kataoka T."/>
        </authorList>
    </citation>
    <scope>NUCLEOTIDE SEQUENCE [LARGE SCALE GENOMIC DNA]</scope>
    <source>
        <strain evidence="1 2">SYK</strain>
    </source>
</reference>